<dbReference type="PANTHER" id="PTHR47501">
    <property type="entry name" value="TRANSPOSASE-RELATED"/>
    <property type="match status" value="1"/>
</dbReference>
<dbReference type="PANTHER" id="PTHR47501:SF7">
    <property type="entry name" value="TRANSPOSASE"/>
    <property type="match status" value="1"/>
</dbReference>
<dbReference type="EMBL" id="HG994585">
    <property type="protein sequence ID" value="CAF2985675.1"/>
    <property type="molecule type" value="Genomic_DNA"/>
</dbReference>
<keyword evidence="2" id="KW-1185">Reference proteome</keyword>
<proteinExistence type="predicted"/>
<dbReference type="AlphaFoldDB" id="A0A7R8HB34"/>
<evidence type="ECO:0000313" key="2">
    <source>
        <dbReference type="Proteomes" id="UP000675881"/>
    </source>
</evidence>
<name>A0A7R8HB34_LEPSM</name>
<reference evidence="1" key="1">
    <citation type="submission" date="2021-02" db="EMBL/GenBank/DDBJ databases">
        <authorList>
            <person name="Bekaert M."/>
        </authorList>
    </citation>
    <scope>NUCLEOTIDE SEQUENCE</scope>
    <source>
        <strain evidence="1">IoA-00</strain>
    </source>
</reference>
<organism evidence="1 2">
    <name type="scientific">Lepeophtheirus salmonis</name>
    <name type="common">Salmon louse</name>
    <name type="synonym">Caligus salmonis</name>
    <dbReference type="NCBI Taxonomy" id="72036"/>
    <lineage>
        <taxon>Eukaryota</taxon>
        <taxon>Metazoa</taxon>
        <taxon>Ecdysozoa</taxon>
        <taxon>Arthropoda</taxon>
        <taxon>Crustacea</taxon>
        <taxon>Multicrustacea</taxon>
        <taxon>Hexanauplia</taxon>
        <taxon>Copepoda</taxon>
        <taxon>Siphonostomatoida</taxon>
        <taxon>Caligidae</taxon>
        <taxon>Lepeophtheirus</taxon>
    </lineage>
</organism>
<evidence type="ECO:0000313" key="1">
    <source>
        <dbReference type="EMBL" id="CAF2985675.1"/>
    </source>
</evidence>
<dbReference type="Proteomes" id="UP000675881">
    <property type="component" value="Chromosome 6"/>
</dbReference>
<protein>
    <submittedName>
        <fullName evidence="1">(salmon louse) hypothetical protein</fullName>
    </submittedName>
</protein>
<accession>A0A7R8HB34</accession>
<dbReference type="SUPFAM" id="SSF53098">
    <property type="entry name" value="Ribonuclease H-like"/>
    <property type="match status" value="1"/>
</dbReference>
<dbReference type="SUPFAM" id="SSF140996">
    <property type="entry name" value="Hermes dimerisation domain"/>
    <property type="match status" value="1"/>
</dbReference>
<dbReference type="InterPro" id="IPR012337">
    <property type="entry name" value="RNaseH-like_sf"/>
</dbReference>
<sequence>MLKPGDVRRIMVEYVVEDALPLSTVDSPAFQKLVSKIPVRPSDKLPDRKTFAKDLDKAYEAMKKELKKKNDAQVYVSVTGGIWSANKKSFIGVTIHWIDAGTLKRQKLQQSWGISRFGLNNKVTACVTDNGSNFVKAFKEFQHAQPESDEEEEEEASQVNFTDLHNVLTTATDDGHSIVNCLPTHRCAAHTLNLSVENHEIDKWLAWNSAP</sequence>
<gene>
    <name evidence="1" type="ORF">LSAA_11434</name>
</gene>